<protein>
    <submittedName>
        <fullName evidence="4">Uncharacterized protein</fullName>
    </submittedName>
</protein>
<dbReference type="PANTHER" id="PTHR32463">
    <property type="entry name" value="L-FUCOSE KINASE"/>
    <property type="match status" value="1"/>
</dbReference>
<keyword evidence="2" id="KW-0418">Kinase</keyword>
<feature type="region of interest" description="Disordered" evidence="3">
    <location>
        <begin position="60"/>
        <end position="100"/>
    </location>
</feature>
<keyword evidence="1" id="KW-0808">Transferase</keyword>
<evidence type="ECO:0000313" key="5">
    <source>
        <dbReference type="Proteomes" id="UP000828390"/>
    </source>
</evidence>
<dbReference type="Proteomes" id="UP000828390">
    <property type="component" value="Unassembled WGS sequence"/>
</dbReference>
<dbReference type="Gene3D" id="3.30.230.120">
    <property type="match status" value="1"/>
</dbReference>
<sequence length="118" mass="12691">MMNEGGIASFSDLESIGQCMDEYWVLKKTMAPGCEPEFVARLMTSMRPYALGMCMAGAGVGDSSCRSGSRGDTDGDESARDWSATDDAVDSLLPDDESNDVVTSRIPRGTISYALRVF</sequence>
<dbReference type="PANTHER" id="PTHR32463:SF0">
    <property type="entry name" value="L-FUCOSE KINASE"/>
    <property type="match status" value="1"/>
</dbReference>
<evidence type="ECO:0000256" key="1">
    <source>
        <dbReference type="ARBA" id="ARBA00022679"/>
    </source>
</evidence>
<dbReference type="InterPro" id="IPR052203">
    <property type="entry name" value="GHMP_Kinase-Related"/>
</dbReference>
<feature type="non-terminal residue" evidence="4">
    <location>
        <position position="118"/>
    </location>
</feature>
<dbReference type="AlphaFoldDB" id="A0A9D4IHH1"/>
<dbReference type="GO" id="GO:0050201">
    <property type="term" value="F:fucokinase activity"/>
    <property type="evidence" value="ECO:0007669"/>
    <property type="project" value="TreeGrafter"/>
</dbReference>
<gene>
    <name evidence="4" type="ORF">DPMN_174810</name>
</gene>
<evidence type="ECO:0000313" key="4">
    <source>
        <dbReference type="EMBL" id="KAH3773449.1"/>
    </source>
</evidence>
<evidence type="ECO:0000256" key="3">
    <source>
        <dbReference type="SAM" id="MobiDB-lite"/>
    </source>
</evidence>
<organism evidence="4 5">
    <name type="scientific">Dreissena polymorpha</name>
    <name type="common">Zebra mussel</name>
    <name type="synonym">Mytilus polymorpha</name>
    <dbReference type="NCBI Taxonomy" id="45954"/>
    <lineage>
        <taxon>Eukaryota</taxon>
        <taxon>Metazoa</taxon>
        <taxon>Spiralia</taxon>
        <taxon>Lophotrochozoa</taxon>
        <taxon>Mollusca</taxon>
        <taxon>Bivalvia</taxon>
        <taxon>Autobranchia</taxon>
        <taxon>Heteroconchia</taxon>
        <taxon>Euheterodonta</taxon>
        <taxon>Imparidentia</taxon>
        <taxon>Neoheterodontei</taxon>
        <taxon>Myida</taxon>
        <taxon>Dreissenoidea</taxon>
        <taxon>Dreissenidae</taxon>
        <taxon>Dreissena</taxon>
    </lineage>
</organism>
<feature type="compositionally biased region" description="Acidic residues" evidence="3">
    <location>
        <begin position="87"/>
        <end position="99"/>
    </location>
</feature>
<comment type="caution">
    <text evidence="4">The sequence shown here is derived from an EMBL/GenBank/DDBJ whole genome shotgun (WGS) entry which is preliminary data.</text>
</comment>
<reference evidence="4" key="2">
    <citation type="submission" date="2020-11" db="EMBL/GenBank/DDBJ databases">
        <authorList>
            <person name="McCartney M.A."/>
            <person name="Auch B."/>
            <person name="Kono T."/>
            <person name="Mallez S."/>
            <person name="Becker A."/>
            <person name="Gohl D.M."/>
            <person name="Silverstein K.A.T."/>
            <person name="Koren S."/>
            <person name="Bechman K.B."/>
            <person name="Herman A."/>
            <person name="Abrahante J.E."/>
            <person name="Garbe J."/>
        </authorList>
    </citation>
    <scope>NUCLEOTIDE SEQUENCE</scope>
    <source>
        <strain evidence="4">Duluth1</strain>
        <tissue evidence="4">Whole animal</tissue>
    </source>
</reference>
<keyword evidence="5" id="KW-1185">Reference proteome</keyword>
<accession>A0A9D4IHH1</accession>
<name>A0A9D4IHH1_DREPO</name>
<dbReference type="EMBL" id="JAIWYP010000009">
    <property type="protein sequence ID" value="KAH3773449.1"/>
    <property type="molecule type" value="Genomic_DNA"/>
</dbReference>
<evidence type="ECO:0000256" key="2">
    <source>
        <dbReference type="ARBA" id="ARBA00022777"/>
    </source>
</evidence>
<dbReference type="InterPro" id="IPR036554">
    <property type="entry name" value="GHMP_kinase_C_sf"/>
</dbReference>
<dbReference type="SUPFAM" id="SSF55060">
    <property type="entry name" value="GHMP Kinase, C-terminal domain"/>
    <property type="match status" value="1"/>
</dbReference>
<dbReference type="GO" id="GO:0042352">
    <property type="term" value="P:GDP-L-fucose salvage"/>
    <property type="evidence" value="ECO:0007669"/>
    <property type="project" value="TreeGrafter"/>
</dbReference>
<reference evidence="4" key="1">
    <citation type="journal article" date="2019" name="bioRxiv">
        <title>The Genome of the Zebra Mussel, Dreissena polymorpha: A Resource for Invasive Species Research.</title>
        <authorList>
            <person name="McCartney M.A."/>
            <person name="Auch B."/>
            <person name="Kono T."/>
            <person name="Mallez S."/>
            <person name="Zhang Y."/>
            <person name="Obille A."/>
            <person name="Becker A."/>
            <person name="Abrahante J.E."/>
            <person name="Garbe J."/>
            <person name="Badalamenti J.P."/>
            <person name="Herman A."/>
            <person name="Mangelson H."/>
            <person name="Liachko I."/>
            <person name="Sullivan S."/>
            <person name="Sone E.D."/>
            <person name="Koren S."/>
            <person name="Silverstein K.A.T."/>
            <person name="Beckman K.B."/>
            <person name="Gohl D.M."/>
        </authorList>
    </citation>
    <scope>NUCLEOTIDE SEQUENCE</scope>
    <source>
        <strain evidence="4">Duluth1</strain>
        <tissue evidence="4">Whole animal</tissue>
    </source>
</reference>
<proteinExistence type="predicted"/>
<feature type="compositionally biased region" description="Basic and acidic residues" evidence="3">
    <location>
        <begin position="69"/>
        <end position="80"/>
    </location>
</feature>